<organism evidence="2 3">
    <name type="scientific">Cryobacterium roopkundense</name>
    <dbReference type="NCBI Taxonomy" id="1001240"/>
    <lineage>
        <taxon>Bacteria</taxon>
        <taxon>Bacillati</taxon>
        <taxon>Actinomycetota</taxon>
        <taxon>Actinomycetes</taxon>
        <taxon>Micrococcales</taxon>
        <taxon>Microbacteriaceae</taxon>
        <taxon>Cryobacterium</taxon>
    </lineage>
</organism>
<evidence type="ECO:0000256" key="1">
    <source>
        <dbReference type="SAM" id="MobiDB-lite"/>
    </source>
</evidence>
<dbReference type="Proteomes" id="UP000561726">
    <property type="component" value="Unassembled WGS sequence"/>
</dbReference>
<dbReference type="AlphaFoldDB" id="A0A7W8ZYM2"/>
<feature type="region of interest" description="Disordered" evidence="1">
    <location>
        <begin position="105"/>
        <end position="124"/>
    </location>
</feature>
<reference evidence="2 3" key="1">
    <citation type="submission" date="2020-08" db="EMBL/GenBank/DDBJ databases">
        <title>Sequencing the genomes of 1000 actinobacteria strains.</title>
        <authorList>
            <person name="Klenk H.-P."/>
        </authorList>
    </citation>
    <scope>NUCLEOTIDE SEQUENCE [LARGE SCALE GENOMIC DNA]</scope>
    <source>
        <strain evidence="2 3">DSM 21065</strain>
    </source>
</reference>
<sequence>MSIRSLQPRLAEAGATWLEAALADVERRPDALAQHFSAVSRRCGRDPLSDDDPQGLRHGCIDDAARSLLMGALALRGADRANLLDDLYRHGDAGEKRGVLRGLRRLDEPGKPGERDTPGEPGGIGAALLPIVEDALRTNDVRLVAAAVQGYGARYLGQEAYRHAVVKCVFTGIPLGAIANLADRQDAELARMLVDLAHERTAAGRDIPTDIHAVVGAFPQALDRPDLSVDLLSALLPATHVYKE</sequence>
<name>A0A7W8ZYM2_9MICO</name>
<dbReference type="EMBL" id="JACHBQ010000001">
    <property type="protein sequence ID" value="MBB5642330.1"/>
    <property type="molecule type" value="Genomic_DNA"/>
</dbReference>
<accession>A0A7W8ZYM2</accession>
<dbReference type="NCBIfam" id="NF035938">
    <property type="entry name" value="EboA_domain"/>
    <property type="match status" value="1"/>
</dbReference>
<evidence type="ECO:0000313" key="3">
    <source>
        <dbReference type="Proteomes" id="UP000561726"/>
    </source>
</evidence>
<dbReference type="InterPro" id="IPR047715">
    <property type="entry name" value="EboA_dom"/>
</dbReference>
<evidence type="ECO:0000313" key="2">
    <source>
        <dbReference type="EMBL" id="MBB5642330.1"/>
    </source>
</evidence>
<gene>
    <name evidence="2" type="ORF">BJ997_002878</name>
</gene>
<dbReference type="RefSeq" id="WP_052542514.1">
    <property type="nucleotide sequence ID" value="NZ_JACHBQ010000001.1"/>
</dbReference>
<proteinExistence type="predicted"/>
<feature type="compositionally biased region" description="Basic and acidic residues" evidence="1">
    <location>
        <begin position="105"/>
        <end position="118"/>
    </location>
</feature>
<comment type="caution">
    <text evidence="2">The sequence shown here is derived from an EMBL/GenBank/DDBJ whole genome shotgun (WGS) entry which is preliminary data.</text>
</comment>
<protein>
    <submittedName>
        <fullName evidence="2">Uncharacterized protein</fullName>
    </submittedName>
</protein>